<dbReference type="GO" id="GO:0042802">
    <property type="term" value="F:identical protein binding"/>
    <property type="evidence" value="ECO:0007669"/>
    <property type="project" value="InterPro"/>
</dbReference>
<dbReference type="CDD" id="cd00174">
    <property type="entry name" value="SH3"/>
    <property type="match status" value="2"/>
</dbReference>
<evidence type="ECO:0000313" key="8">
    <source>
        <dbReference type="Proteomes" id="UP000054350"/>
    </source>
</evidence>
<feature type="compositionally biased region" description="Basic and acidic residues" evidence="5">
    <location>
        <begin position="285"/>
        <end position="352"/>
    </location>
</feature>
<feature type="region of interest" description="Disordered" evidence="5">
    <location>
        <begin position="618"/>
        <end position="689"/>
    </location>
</feature>
<name>A0A0L0S2B5_ALLM3</name>
<evidence type="ECO:0000256" key="1">
    <source>
        <dbReference type="ARBA" id="ARBA00007948"/>
    </source>
</evidence>
<dbReference type="PROSITE" id="PS50002">
    <property type="entry name" value="SH3"/>
    <property type="match status" value="3"/>
</dbReference>
<dbReference type="GO" id="GO:0043130">
    <property type="term" value="F:ubiquitin binding"/>
    <property type="evidence" value="ECO:0007669"/>
    <property type="project" value="InterPro"/>
</dbReference>
<feature type="compositionally biased region" description="Low complexity" evidence="5">
    <location>
        <begin position="618"/>
        <end position="628"/>
    </location>
</feature>
<evidence type="ECO:0000313" key="7">
    <source>
        <dbReference type="EMBL" id="KNE56540.1"/>
    </source>
</evidence>
<dbReference type="SMART" id="SM00326">
    <property type="entry name" value="SH3"/>
    <property type="match status" value="3"/>
</dbReference>
<evidence type="ECO:0000259" key="6">
    <source>
        <dbReference type="PROSITE" id="PS50002"/>
    </source>
</evidence>
<dbReference type="InterPro" id="IPR001452">
    <property type="entry name" value="SH3_domain"/>
</dbReference>
<feature type="compositionally biased region" description="Low complexity" evidence="5">
    <location>
        <begin position="650"/>
        <end position="670"/>
    </location>
</feature>
<dbReference type="Pfam" id="PF00018">
    <property type="entry name" value="SH3_1"/>
    <property type="match status" value="2"/>
</dbReference>
<dbReference type="InterPro" id="IPR036028">
    <property type="entry name" value="SH3-like_dom_sf"/>
</dbReference>
<dbReference type="OMA" id="FMAQGED"/>
<dbReference type="GO" id="GO:0008092">
    <property type="term" value="F:cytoskeletal protein binding"/>
    <property type="evidence" value="ECO:0007669"/>
    <property type="project" value="InterPro"/>
</dbReference>
<dbReference type="PRINTS" id="PR00452">
    <property type="entry name" value="SH3DOMAIN"/>
</dbReference>
<dbReference type="InterPro" id="IPR013761">
    <property type="entry name" value="SAM/pointed_sf"/>
</dbReference>
<dbReference type="Gene3D" id="2.30.30.40">
    <property type="entry name" value="SH3 Domains"/>
    <property type="match status" value="3"/>
</dbReference>
<gene>
    <name evidence="7" type="ORF">AMAG_02340</name>
</gene>
<dbReference type="Gene3D" id="1.10.150.50">
    <property type="entry name" value="Transcription Factor, Ets-1"/>
    <property type="match status" value="1"/>
</dbReference>
<dbReference type="PANTHER" id="PTHR15735:SF21">
    <property type="entry name" value="PROTEIN NERVOUS WRECK"/>
    <property type="match status" value="1"/>
</dbReference>
<dbReference type="SUPFAM" id="SSF50044">
    <property type="entry name" value="SH3-domain"/>
    <property type="match status" value="3"/>
</dbReference>
<evidence type="ECO:0000256" key="4">
    <source>
        <dbReference type="PROSITE-ProRule" id="PRU00192"/>
    </source>
</evidence>
<dbReference type="eggNOG" id="KOG0197">
    <property type="taxonomic scope" value="Eukaryota"/>
</dbReference>
<dbReference type="InterPro" id="IPR007131">
    <property type="entry name" value="SHD1"/>
</dbReference>
<evidence type="ECO:0000256" key="5">
    <source>
        <dbReference type="SAM" id="MobiDB-lite"/>
    </source>
</evidence>
<feature type="domain" description="SH3" evidence="6">
    <location>
        <begin position="3"/>
        <end position="68"/>
    </location>
</feature>
<feature type="region of interest" description="Disordered" evidence="5">
    <location>
        <begin position="285"/>
        <end position="404"/>
    </location>
</feature>
<dbReference type="Pfam" id="PF14604">
    <property type="entry name" value="SH3_9"/>
    <property type="match status" value="1"/>
</dbReference>
<feature type="compositionally biased region" description="Pro residues" evidence="5">
    <location>
        <begin position="144"/>
        <end position="154"/>
    </location>
</feature>
<dbReference type="Gene3D" id="2.30.30.700">
    <property type="entry name" value="SLA1 homology domain 1"/>
    <property type="match status" value="1"/>
</dbReference>
<dbReference type="GO" id="GO:0030674">
    <property type="term" value="F:protein-macromolecule adaptor activity"/>
    <property type="evidence" value="ECO:0007669"/>
    <property type="project" value="InterPro"/>
</dbReference>
<dbReference type="VEuPathDB" id="FungiDB:AMAG_02340"/>
<feature type="domain" description="SH3" evidence="6">
    <location>
        <begin position="69"/>
        <end position="126"/>
    </location>
</feature>
<feature type="domain" description="SH3" evidence="6">
    <location>
        <begin position="153"/>
        <end position="219"/>
    </location>
</feature>
<feature type="compositionally biased region" description="Basic and acidic residues" evidence="5">
    <location>
        <begin position="124"/>
        <end position="134"/>
    </location>
</feature>
<dbReference type="OrthoDB" id="5971719at2759"/>
<dbReference type="Pfam" id="PF00536">
    <property type="entry name" value="SAM_1"/>
    <property type="match status" value="1"/>
</dbReference>
<proteinExistence type="inferred from homology"/>
<organism evidence="7 8">
    <name type="scientific">Allomyces macrogynus (strain ATCC 38327)</name>
    <name type="common">Allomyces javanicus var. macrogynus</name>
    <dbReference type="NCBI Taxonomy" id="578462"/>
    <lineage>
        <taxon>Eukaryota</taxon>
        <taxon>Fungi</taxon>
        <taxon>Fungi incertae sedis</taxon>
        <taxon>Blastocladiomycota</taxon>
        <taxon>Blastocladiomycetes</taxon>
        <taxon>Blastocladiales</taxon>
        <taxon>Blastocladiaceae</taxon>
        <taxon>Allomyces</taxon>
    </lineage>
</organism>
<dbReference type="AlphaFoldDB" id="A0A0L0S2B5"/>
<dbReference type="PANTHER" id="PTHR15735">
    <property type="entry name" value="FCH AND DOUBLE SH3 DOMAINS PROTEIN"/>
    <property type="match status" value="1"/>
</dbReference>
<reference evidence="7 8" key="1">
    <citation type="submission" date="2009-11" db="EMBL/GenBank/DDBJ databases">
        <title>Annotation of Allomyces macrogynus ATCC 38327.</title>
        <authorList>
            <consortium name="The Broad Institute Genome Sequencing Platform"/>
            <person name="Russ C."/>
            <person name="Cuomo C."/>
            <person name="Burger G."/>
            <person name="Gray M.W."/>
            <person name="Holland P.W.H."/>
            <person name="King N."/>
            <person name="Lang F.B.F."/>
            <person name="Roger A.J."/>
            <person name="Ruiz-Trillo I."/>
            <person name="Young S.K."/>
            <person name="Zeng Q."/>
            <person name="Gargeya S."/>
            <person name="Fitzgerald M."/>
            <person name="Haas B."/>
            <person name="Abouelleil A."/>
            <person name="Alvarado L."/>
            <person name="Arachchi H.M."/>
            <person name="Berlin A."/>
            <person name="Chapman S.B."/>
            <person name="Gearin G."/>
            <person name="Goldberg J."/>
            <person name="Griggs A."/>
            <person name="Gujja S."/>
            <person name="Hansen M."/>
            <person name="Heiman D."/>
            <person name="Howarth C."/>
            <person name="Larimer J."/>
            <person name="Lui A."/>
            <person name="MacDonald P.J.P."/>
            <person name="McCowen C."/>
            <person name="Montmayeur A."/>
            <person name="Murphy C."/>
            <person name="Neiman D."/>
            <person name="Pearson M."/>
            <person name="Priest M."/>
            <person name="Roberts A."/>
            <person name="Saif S."/>
            <person name="Shea T."/>
            <person name="Sisk P."/>
            <person name="Stolte C."/>
            <person name="Sykes S."/>
            <person name="Wortman J."/>
            <person name="Nusbaum C."/>
            <person name="Birren B."/>
        </authorList>
    </citation>
    <scope>NUCLEOTIDE SEQUENCE [LARGE SCALE GENOMIC DNA]</scope>
    <source>
        <strain evidence="7 8">ATCC 38327</strain>
    </source>
</reference>
<dbReference type="EMBL" id="GG745330">
    <property type="protein sequence ID" value="KNE56540.1"/>
    <property type="molecule type" value="Genomic_DNA"/>
</dbReference>
<dbReference type="Pfam" id="PF03983">
    <property type="entry name" value="SHD1"/>
    <property type="match status" value="1"/>
</dbReference>
<keyword evidence="8" id="KW-1185">Reference proteome</keyword>
<keyword evidence="3 4" id="KW-0728">SH3 domain</keyword>
<feature type="region of interest" description="Disordered" evidence="5">
    <location>
        <begin position="124"/>
        <end position="155"/>
    </location>
</feature>
<dbReference type="STRING" id="578462.A0A0L0S2B5"/>
<comment type="similarity">
    <text evidence="1">Belongs to the SLA1 family.</text>
</comment>
<evidence type="ECO:0000256" key="3">
    <source>
        <dbReference type="ARBA" id="ARBA00022443"/>
    </source>
</evidence>
<feature type="compositionally biased region" description="Low complexity" evidence="5">
    <location>
        <begin position="366"/>
        <end position="387"/>
    </location>
</feature>
<protein>
    <recommendedName>
        <fullName evidence="2">Actin cytoskeleton-regulatory complex protein SLA1</fullName>
    </recommendedName>
</protein>
<sequence length="981" mass="102435">MAPILRVVRAAYDYDAQHGDELQVHEGQLLYVIGEPEPDWLLCSVKGPDGQADLTGNVPENYVEPAPVLYHAVAIYDYDATNDDELTVCENDAIDVLDVLPDDWVVAQCGPAFGLVPANYVEERGDAAPDRAEPETVAAASAQPTPPAAKPAGPPKIATALYDYDPVEPDDLDIHEGENCLVIDDADPDWCKVRIISSKKGRSNKEGFVPRGYLQFKEVGKSPAAAATEAPAAPAAAPALPAKPVMPAAAPVPPPLAAKPVVAAAAPAVPALDALANALAAQAREKENADRIRREREAEEERVRRAQEEAAERRASEEAEQQARAERERRERLERDRQERERQQREEDERRAAAAAAAVTPPALPARPQIPRRPSSPARPTATPVAANSTGSDSIGSGAKDLPDPTKVRIWLDTSGQHRTEAAFVDFVDGKVKLHKTNGARIDVPIAALCTDGQVLAYKLKGIPPPSTLVPSAVTAPTSAPKPSSVGTPLAMGGGNSLYGGFDWLPFLTSCGVDPQDAHTYAAHFAAEKLDASFLPELTRDILKGLGVKEGDILRIQKRITTTNKTQVQQREADLATQNLARIEQYFQERVKLSDQSSSQLKSDEDLARRLQQEELARANAARGKAGAPMGAAPTASVSSTSRPADAPRRASVATSSAAPPAARMPRSASGLPVQSAGMRPPAQDRTNPAAVSGIVPVIPLTVRPMAAPVAAPVAAPMSVMQPSRSLPAPLIPTQGTRPGFIPTKTTTPTPAAGASMGPVAAGNGVTNPILGPASLGAMNMGMNQIPAGMTQEQMVALQRQQQQMMAMAAAGGAMQGVGVVPGMVGAQPGMGMGPMPGMMASASGGTQPQGLASTVSVNQTGRAANWQHATPDNPFGTPLAVAAGAQPRPGTMAIGHSVSQGANLAAMAGMQGGMHGIAGMGAGGVPSAGHGYAYPGQSGPSYMGQLTQAQTVAMQQQQQYQQQQAAGDRYAAFRNMNGMG</sequence>
<evidence type="ECO:0000256" key="2">
    <source>
        <dbReference type="ARBA" id="ARBA00020357"/>
    </source>
</evidence>
<dbReference type="Proteomes" id="UP000054350">
    <property type="component" value="Unassembled WGS sequence"/>
</dbReference>
<accession>A0A0L0S2B5</accession>
<reference evidence="8" key="2">
    <citation type="submission" date="2009-11" db="EMBL/GenBank/DDBJ databases">
        <title>The Genome Sequence of Allomyces macrogynus strain ATCC 38327.</title>
        <authorList>
            <consortium name="The Broad Institute Genome Sequencing Platform"/>
            <person name="Russ C."/>
            <person name="Cuomo C."/>
            <person name="Shea T."/>
            <person name="Young S.K."/>
            <person name="Zeng Q."/>
            <person name="Koehrsen M."/>
            <person name="Haas B."/>
            <person name="Borodovsky M."/>
            <person name="Guigo R."/>
            <person name="Alvarado L."/>
            <person name="Berlin A."/>
            <person name="Borenstein D."/>
            <person name="Chen Z."/>
            <person name="Engels R."/>
            <person name="Freedman E."/>
            <person name="Gellesch M."/>
            <person name="Goldberg J."/>
            <person name="Griggs A."/>
            <person name="Gujja S."/>
            <person name="Heiman D."/>
            <person name="Hepburn T."/>
            <person name="Howarth C."/>
            <person name="Jen D."/>
            <person name="Larson L."/>
            <person name="Lewis B."/>
            <person name="Mehta T."/>
            <person name="Park D."/>
            <person name="Pearson M."/>
            <person name="Roberts A."/>
            <person name="Saif S."/>
            <person name="Shenoy N."/>
            <person name="Sisk P."/>
            <person name="Stolte C."/>
            <person name="Sykes S."/>
            <person name="Walk T."/>
            <person name="White J."/>
            <person name="Yandava C."/>
            <person name="Burger G."/>
            <person name="Gray M.W."/>
            <person name="Holland P.W.H."/>
            <person name="King N."/>
            <person name="Lang F.B.F."/>
            <person name="Roger A.J."/>
            <person name="Ruiz-Trillo I."/>
            <person name="Lander E."/>
            <person name="Nusbaum C."/>
        </authorList>
    </citation>
    <scope>NUCLEOTIDE SEQUENCE [LARGE SCALE GENOMIC DNA]</scope>
    <source>
        <strain evidence="8">ATCC 38327</strain>
    </source>
</reference>
<dbReference type="InterPro" id="IPR001660">
    <property type="entry name" value="SAM"/>
</dbReference>